<evidence type="ECO:0008006" key="4">
    <source>
        <dbReference type="Google" id="ProtNLM"/>
    </source>
</evidence>
<feature type="transmembrane region" description="Helical" evidence="1">
    <location>
        <begin position="29"/>
        <end position="48"/>
    </location>
</feature>
<proteinExistence type="predicted"/>
<sequence length="357" mass="40953">MNKNKALAFFLGFIPGVGHLYLDRKARAFLYSAGFFGPLFLGFALGFISGSEEFMIFGLLLALLVGAINMLDMIFTLISMPKYEQQTVAADRDYGYVKTSANQQNERFFTILLSFIPGLGHFQLGLTNRGLTLLVGFFGLFTMIGFVSVIVDDAFLVFLAVLPIIWLYSLFDCIQLLNRKQKGEELVDTSIFEDLEKHRELGKKSKVLATLLSIFPGAGHLYLGLQKRGLQLMAGFLFSLYILDVLRLSLFLFIIPLIWFFSFFDALQNVSKYNEEKKLEDFPIIEWFMHHQKWLGYGLVALGCYYLFDQVILVYVDSLFPDYSIRWTFDRYFQTTLISLLFIFGGFRLLKGSKNKK</sequence>
<gene>
    <name evidence="2" type="ORF">ERL59_13925</name>
</gene>
<dbReference type="Proteomes" id="UP000448943">
    <property type="component" value="Unassembled WGS sequence"/>
</dbReference>
<evidence type="ECO:0000313" key="3">
    <source>
        <dbReference type="Proteomes" id="UP000448943"/>
    </source>
</evidence>
<evidence type="ECO:0000313" key="2">
    <source>
        <dbReference type="EMBL" id="NBI30045.1"/>
    </source>
</evidence>
<feature type="transmembrane region" description="Helical" evidence="1">
    <location>
        <begin position="157"/>
        <end position="177"/>
    </location>
</feature>
<feature type="transmembrane region" description="Helical" evidence="1">
    <location>
        <begin position="207"/>
        <end position="225"/>
    </location>
</feature>
<dbReference type="AlphaFoldDB" id="A0A6N9Q5A7"/>
<feature type="transmembrane region" description="Helical" evidence="1">
    <location>
        <begin position="6"/>
        <end position="22"/>
    </location>
</feature>
<dbReference type="OrthoDB" id="82335at2"/>
<reference evidence="2 3" key="1">
    <citation type="submission" date="2019-01" db="EMBL/GenBank/DDBJ databases">
        <title>Chengkuizengella sp. nov., isolated from deep-sea sediment of East Pacific Ocean.</title>
        <authorList>
            <person name="Yang J."/>
            <person name="Lai Q."/>
            <person name="Shao Z."/>
        </authorList>
    </citation>
    <scope>NUCLEOTIDE SEQUENCE [LARGE SCALE GENOMIC DNA]</scope>
    <source>
        <strain evidence="2 3">YPA3-1-1</strain>
    </source>
</reference>
<feature type="transmembrane region" description="Helical" evidence="1">
    <location>
        <begin position="245"/>
        <end position="267"/>
    </location>
</feature>
<evidence type="ECO:0000256" key="1">
    <source>
        <dbReference type="SAM" id="Phobius"/>
    </source>
</evidence>
<keyword evidence="3" id="KW-1185">Reference proteome</keyword>
<dbReference type="RefSeq" id="WP_160646852.1">
    <property type="nucleotide sequence ID" value="NZ_SIJB01000029.1"/>
</dbReference>
<feature type="transmembrane region" description="Helical" evidence="1">
    <location>
        <begin position="131"/>
        <end position="151"/>
    </location>
</feature>
<accession>A0A6N9Q5A7</accession>
<keyword evidence="1" id="KW-0472">Membrane</keyword>
<dbReference type="EMBL" id="SIJB01000029">
    <property type="protein sequence ID" value="NBI30045.1"/>
    <property type="molecule type" value="Genomic_DNA"/>
</dbReference>
<organism evidence="2 3">
    <name type="scientific">Chengkuizengella marina</name>
    <dbReference type="NCBI Taxonomy" id="2507566"/>
    <lineage>
        <taxon>Bacteria</taxon>
        <taxon>Bacillati</taxon>
        <taxon>Bacillota</taxon>
        <taxon>Bacilli</taxon>
        <taxon>Bacillales</taxon>
        <taxon>Paenibacillaceae</taxon>
        <taxon>Chengkuizengella</taxon>
    </lineage>
</organism>
<feature type="transmembrane region" description="Helical" evidence="1">
    <location>
        <begin position="54"/>
        <end position="78"/>
    </location>
</feature>
<feature type="transmembrane region" description="Helical" evidence="1">
    <location>
        <begin position="332"/>
        <end position="350"/>
    </location>
</feature>
<keyword evidence="1" id="KW-1133">Transmembrane helix</keyword>
<name>A0A6N9Q5A7_9BACL</name>
<protein>
    <recommendedName>
        <fullName evidence="4">TM2 domain-containing protein</fullName>
    </recommendedName>
</protein>
<keyword evidence="1" id="KW-0812">Transmembrane</keyword>
<feature type="transmembrane region" description="Helical" evidence="1">
    <location>
        <begin position="294"/>
        <end position="316"/>
    </location>
</feature>
<comment type="caution">
    <text evidence="2">The sequence shown here is derived from an EMBL/GenBank/DDBJ whole genome shotgun (WGS) entry which is preliminary data.</text>
</comment>